<evidence type="ECO:0000256" key="7">
    <source>
        <dbReference type="ARBA" id="ARBA00023136"/>
    </source>
</evidence>
<evidence type="ECO:0000256" key="3">
    <source>
        <dbReference type="ARBA" id="ARBA00022481"/>
    </source>
</evidence>
<evidence type="ECO:0000313" key="10">
    <source>
        <dbReference type="EMBL" id="KAF0134134.1"/>
    </source>
</evidence>
<keyword evidence="7 8" id="KW-0472">Membrane</keyword>
<evidence type="ECO:0000256" key="5">
    <source>
        <dbReference type="ARBA" id="ARBA00022692"/>
    </source>
</evidence>
<dbReference type="Proteomes" id="UP000488506">
    <property type="component" value="Unassembled WGS sequence"/>
</dbReference>
<dbReference type="Pfam" id="PF12019">
    <property type="entry name" value="GspH"/>
    <property type="match status" value="1"/>
</dbReference>
<reference evidence="10 11" key="1">
    <citation type="submission" date="2019-12" db="EMBL/GenBank/DDBJ databases">
        <authorList>
            <person name="Wolfe R."/>
            <person name="Danczak R."/>
            <person name="Wilkins M."/>
        </authorList>
    </citation>
    <scope>NUCLEOTIDE SEQUENCE [LARGE SCALE GENOMIC DNA]</scope>
    <source>
        <strain evidence="10">X2_MaxBin.013</strain>
    </source>
</reference>
<dbReference type="GO" id="GO:0015628">
    <property type="term" value="P:protein secretion by the type II secretion system"/>
    <property type="evidence" value="ECO:0007669"/>
    <property type="project" value="InterPro"/>
</dbReference>
<feature type="transmembrane region" description="Helical" evidence="8">
    <location>
        <begin position="12"/>
        <end position="31"/>
    </location>
</feature>
<dbReference type="InterPro" id="IPR045584">
    <property type="entry name" value="Pilin-like"/>
</dbReference>
<evidence type="ECO:0000256" key="6">
    <source>
        <dbReference type="ARBA" id="ARBA00022989"/>
    </source>
</evidence>
<comment type="caution">
    <text evidence="10">The sequence shown here is derived from an EMBL/GenBank/DDBJ whole genome shotgun (WGS) entry which is preliminary data.</text>
</comment>
<dbReference type="Pfam" id="PF07963">
    <property type="entry name" value="N_methyl"/>
    <property type="match status" value="1"/>
</dbReference>
<dbReference type="InterPro" id="IPR022346">
    <property type="entry name" value="T2SS_GspH"/>
</dbReference>
<name>A0A833L3K1_UNCSA</name>
<evidence type="ECO:0000256" key="8">
    <source>
        <dbReference type="SAM" id="Phobius"/>
    </source>
</evidence>
<keyword evidence="3" id="KW-0488">Methylation</keyword>
<organism evidence="10 11">
    <name type="scientific">Candidatus Saganbacteria bacterium</name>
    <dbReference type="NCBI Taxonomy" id="2575572"/>
    <lineage>
        <taxon>Bacteria</taxon>
        <taxon>Bacillati</taxon>
        <taxon>Saganbacteria</taxon>
    </lineage>
</organism>
<dbReference type="InterPro" id="IPR012902">
    <property type="entry name" value="N_methyl_site"/>
</dbReference>
<evidence type="ECO:0000256" key="1">
    <source>
        <dbReference type="ARBA" id="ARBA00004377"/>
    </source>
</evidence>
<evidence type="ECO:0000313" key="11">
    <source>
        <dbReference type="Proteomes" id="UP000488506"/>
    </source>
</evidence>
<dbReference type="GO" id="GO:0005886">
    <property type="term" value="C:plasma membrane"/>
    <property type="evidence" value="ECO:0007669"/>
    <property type="project" value="UniProtKB-SubCell"/>
</dbReference>
<keyword evidence="6 8" id="KW-1133">Transmembrane helix</keyword>
<sequence length="167" mass="18263">MKQKGFSLVELVLVLIILIVLAAGSIIYIGFFQGIKLQSAAEKLANDIKYAQNTAVSKTVWYGVKFEVDPVNRYSIYYTDGTTDTLEADPADFSKILSVDTNEKFGAKINSVMLEGGQNQIEFNGLGHPYTDYLGWVVSNEGSIVLQSGSQTKTIKITPNTGNVVIE</sequence>
<keyword evidence="2" id="KW-1003">Cell membrane</keyword>
<dbReference type="EMBL" id="WPAF01000012">
    <property type="protein sequence ID" value="KAF0134134.1"/>
    <property type="molecule type" value="Genomic_DNA"/>
</dbReference>
<evidence type="ECO:0000256" key="4">
    <source>
        <dbReference type="ARBA" id="ARBA00022519"/>
    </source>
</evidence>
<dbReference type="SUPFAM" id="SSF54523">
    <property type="entry name" value="Pili subunits"/>
    <property type="match status" value="1"/>
</dbReference>
<proteinExistence type="predicted"/>
<keyword evidence="5 8" id="KW-0812">Transmembrane</keyword>
<protein>
    <recommendedName>
        <fullName evidence="9">General secretion pathway GspH domain-containing protein</fullName>
    </recommendedName>
</protein>
<feature type="domain" description="General secretion pathway GspH" evidence="9">
    <location>
        <begin position="40"/>
        <end position="159"/>
    </location>
</feature>
<evidence type="ECO:0000259" key="9">
    <source>
        <dbReference type="Pfam" id="PF12019"/>
    </source>
</evidence>
<comment type="subcellular location">
    <subcellularLocation>
        <location evidence="1">Cell inner membrane</location>
        <topology evidence="1">Single-pass membrane protein</topology>
    </subcellularLocation>
</comment>
<dbReference type="AlphaFoldDB" id="A0A833L3K1"/>
<dbReference type="PROSITE" id="PS00409">
    <property type="entry name" value="PROKAR_NTER_METHYL"/>
    <property type="match status" value="1"/>
</dbReference>
<keyword evidence="4" id="KW-0997">Cell inner membrane</keyword>
<gene>
    <name evidence="10" type="ORF">FD145_890</name>
</gene>
<accession>A0A833L3K1</accession>
<dbReference type="GO" id="GO:0015627">
    <property type="term" value="C:type II protein secretion system complex"/>
    <property type="evidence" value="ECO:0007669"/>
    <property type="project" value="InterPro"/>
</dbReference>
<evidence type="ECO:0000256" key="2">
    <source>
        <dbReference type="ARBA" id="ARBA00022475"/>
    </source>
</evidence>